<dbReference type="NCBIfam" id="TIGR00996">
    <property type="entry name" value="Mtu_fam_mce"/>
    <property type="match status" value="1"/>
</dbReference>
<dbReference type="eggNOG" id="COG1463">
    <property type="taxonomic scope" value="Bacteria"/>
</dbReference>
<dbReference type="GO" id="GO:0005576">
    <property type="term" value="C:extracellular region"/>
    <property type="evidence" value="ECO:0007669"/>
    <property type="project" value="TreeGrafter"/>
</dbReference>
<dbReference type="GO" id="GO:0051701">
    <property type="term" value="P:biological process involved in interaction with host"/>
    <property type="evidence" value="ECO:0007669"/>
    <property type="project" value="TreeGrafter"/>
</dbReference>
<dbReference type="OrthoDB" id="3460188at2"/>
<accession>M0QIR0</accession>
<evidence type="ECO:0000313" key="3">
    <source>
        <dbReference type="EMBL" id="GAC68186.1"/>
    </source>
</evidence>
<proteinExistence type="predicted"/>
<dbReference type="Proteomes" id="UP000011666">
    <property type="component" value="Unassembled WGS sequence"/>
</dbReference>
<gene>
    <name evidence="3" type="primary">mceA</name>
    <name evidence="3" type="ORF">GS4_14_00150</name>
</gene>
<comment type="caution">
    <text evidence="3">The sequence shown here is derived from an EMBL/GenBank/DDBJ whole genome shotgun (WGS) entry which is preliminary data.</text>
</comment>
<dbReference type="PANTHER" id="PTHR33371:SF19">
    <property type="entry name" value="MCE-FAMILY PROTEIN MCE4A"/>
    <property type="match status" value="1"/>
</dbReference>
<protein>
    <submittedName>
        <fullName evidence="3">Mce family protein</fullName>
    </submittedName>
</protein>
<keyword evidence="4" id="KW-1185">Reference proteome</keyword>
<dbReference type="InterPro" id="IPR005693">
    <property type="entry name" value="Mce"/>
</dbReference>
<dbReference type="EMBL" id="BANX01000014">
    <property type="protein sequence ID" value="GAC68186.1"/>
    <property type="molecule type" value="Genomic_DNA"/>
</dbReference>
<dbReference type="RefSeq" id="WP_007620120.1">
    <property type="nucleotide sequence ID" value="NZ_BANX01000014.1"/>
</dbReference>
<evidence type="ECO:0000259" key="1">
    <source>
        <dbReference type="Pfam" id="PF02470"/>
    </source>
</evidence>
<dbReference type="Pfam" id="PF02470">
    <property type="entry name" value="MlaD"/>
    <property type="match status" value="1"/>
</dbReference>
<evidence type="ECO:0000313" key="4">
    <source>
        <dbReference type="Proteomes" id="UP000011666"/>
    </source>
</evidence>
<evidence type="ECO:0000259" key="2">
    <source>
        <dbReference type="Pfam" id="PF11887"/>
    </source>
</evidence>
<reference evidence="3 4" key="1">
    <citation type="submission" date="2013-01" db="EMBL/GenBank/DDBJ databases">
        <title>Whole genome shotgun sequence of Gordonia soli NBRC 108243.</title>
        <authorList>
            <person name="Isaki-Nakamura S."/>
            <person name="Hosoyama A."/>
            <person name="Tsuchikane K."/>
            <person name="Ando Y."/>
            <person name="Baba S."/>
            <person name="Ohji S."/>
            <person name="Hamada M."/>
            <person name="Tamura T."/>
            <person name="Yamazoe A."/>
            <person name="Yamazaki S."/>
            <person name="Fujita N."/>
        </authorList>
    </citation>
    <scope>NUCLEOTIDE SEQUENCE [LARGE SCALE GENOMIC DNA]</scope>
    <source>
        <strain evidence="3 4">NBRC 108243</strain>
    </source>
</reference>
<feature type="domain" description="Mammalian cell entry C-terminal" evidence="2">
    <location>
        <begin position="120"/>
        <end position="333"/>
    </location>
</feature>
<organism evidence="3 4">
    <name type="scientific">Gordonia soli NBRC 108243</name>
    <dbReference type="NCBI Taxonomy" id="1223545"/>
    <lineage>
        <taxon>Bacteria</taxon>
        <taxon>Bacillati</taxon>
        <taxon>Actinomycetota</taxon>
        <taxon>Actinomycetes</taxon>
        <taxon>Mycobacteriales</taxon>
        <taxon>Gordoniaceae</taxon>
        <taxon>Gordonia</taxon>
    </lineage>
</organism>
<dbReference type="InterPro" id="IPR052336">
    <property type="entry name" value="MlaD_Phospholipid_Transporter"/>
</dbReference>
<dbReference type="InterPro" id="IPR003399">
    <property type="entry name" value="Mce/MlaD"/>
</dbReference>
<dbReference type="Pfam" id="PF11887">
    <property type="entry name" value="Mce4_CUP1"/>
    <property type="match status" value="1"/>
</dbReference>
<dbReference type="AlphaFoldDB" id="M0QIR0"/>
<feature type="domain" description="Mce/MlaD" evidence="1">
    <location>
        <begin position="38"/>
        <end position="113"/>
    </location>
</feature>
<dbReference type="STRING" id="1223545.GS4_14_00150"/>
<dbReference type="InterPro" id="IPR024516">
    <property type="entry name" value="Mce_C"/>
</dbReference>
<name>M0QIR0_9ACTN</name>
<dbReference type="PANTHER" id="PTHR33371">
    <property type="entry name" value="INTERMEMBRANE PHOSPHOLIPID TRANSPORT SYSTEM BINDING PROTEIN MLAD-RELATED"/>
    <property type="match status" value="1"/>
</dbReference>
<sequence>MSNGFVRPLAGAAMLMVIVAVVVAAAAMFSGATQTNAEVTVVTPRAGLVMDVDAKVQMRGVTVGRVSKISYGEPDTAELTLAISPGQLDHIPANIAVQIAAPTVFGAKSVEFVSPPQPSSARLRDRQIINSRDVAIEVNTVFGELTRVLAQIRPAELNAALSAISTGLSGQGEQFGQMLTDLNGFLEQVNPALPALRTLIHETPQMLDVYADTSGPLLGTIANASHISDTLVAEQHNLDAFLTSVIGLSDVGNRVLTTNRRPLARALRLLVPTTALTDEYNAALTCALRGFADLAVSPPADAPGLGLSANFLWGTDPYRNPQDLPKVAASGGPQCSMLPVGFQEKPPFVVADTGANPFRAGRKSLELNVQSLEQALFGPIPDGAPR</sequence>